<accession>A0A9W6GV99</accession>
<organism evidence="2 3">
    <name type="scientific">Methylocystis echinoides</name>
    <dbReference type="NCBI Taxonomy" id="29468"/>
    <lineage>
        <taxon>Bacteria</taxon>
        <taxon>Pseudomonadati</taxon>
        <taxon>Pseudomonadota</taxon>
        <taxon>Alphaproteobacteria</taxon>
        <taxon>Hyphomicrobiales</taxon>
        <taxon>Methylocystaceae</taxon>
        <taxon>Methylocystis</taxon>
    </lineage>
</organism>
<proteinExistence type="predicted"/>
<evidence type="ECO:0000313" key="2">
    <source>
        <dbReference type="EMBL" id="GLI93662.1"/>
    </source>
</evidence>
<evidence type="ECO:0000256" key="1">
    <source>
        <dbReference type="SAM" id="MobiDB-lite"/>
    </source>
</evidence>
<reference evidence="2" key="1">
    <citation type="journal article" date="2023" name="Int. J. Syst. Evol. Microbiol.">
        <title>Methylocystis iwaonis sp. nov., a type II methane-oxidizing bacterium from surface soil of a rice paddy field in Japan, and emended description of the genus Methylocystis (ex Whittenbury et al. 1970) Bowman et al. 1993.</title>
        <authorList>
            <person name="Kaise H."/>
            <person name="Sawadogo J.B."/>
            <person name="Alam M.S."/>
            <person name="Ueno C."/>
            <person name="Dianou D."/>
            <person name="Shinjo R."/>
            <person name="Asakawa S."/>
        </authorList>
    </citation>
    <scope>NUCLEOTIDE SEQUENCE</scope>
    <source>
        <strain evidence="2">LMG27198</strain>
    </source>
</reference>
<evidence type="ECO:0000313" key="3">
    <source>
        <dbReference type="Proteomes" id="UP001144323"/>
    </source>
</evidence>
<dbReference type="Proteomes" id="UP001144323">
    <property type="component" value="Unassembled WGS sequence"/>
</dbReference>
<protein>
    <recommendedName>
        <fullName evidence="4">Methyltransferase</fullName>
    </recommendedName>
</protein>
<dbReference type="InterPro" id="IPR029063">
    <property type="entry name" value="SAM-dependent_MTases_sf"/>
</dbReference>
<gene>
    <name evidence="2" type="ORF">LMG27198_26540</name>
</gene>
<comment type="caution">
    <text evidence="2">The sequence shown here is derived from an EMBL/GenBank/DDBJ whole genome shotgun (WGS) entry which is preliminary data.</text>
</comment>
<sequence>MKSRQNTSHAVMAQRSEALDSLDDFPTPPWATRALIEHIITDRDNLSKMSCLEPACNRGFMSMVLEEYFGEVQSSDIHAYGYGEVRDFLEGPYATSSVDWVITNPPFRLGEAFIQKSLKVARRGVAMLTRTVFIESVGRYERIFTKHPPTKFAQFTERVPMVKGRLDKKASTATGYCWLVWEKDARTSPQLVWVPPCRKTLERETDYQMPTREAPRQRVVRPMKQQPTSKPVRGKRHPQSIPTPDLFS</sequence>
<evidence type="ECO:0008006" key="4">
    <source>
        <dbReference type="Google" id="ProtNLM"/>
    </source>
</evidence>
<name>A0A9W6GV99_9HYPH</name>
<dbReference type="SUPFAM" id="SSF53335">
    <property type="entry name" value="S-adenosyl-L-methionine-dependent methyltransferases"/>
    <property type="match status" value="1"/>
</dbReference>
<dbReference type="AlphaFoldDB" id="A0A9W6GV99"/>
<feature type="region of interest" description="Disordered" evidence="1">
    <location>
        <begin position="204"/>
        <end position="248"/>
    </location>
</feature>
<keyword evidence="3" id="KW-1185">Reference proteome</keyword>
<dbReference type="EMBL" id="BSEC01000001">
    <property type="protein sequence ID" value="GLI93662.1"/>
    <property type="molecule type" value="Genomic_DNA"/>
</dbReference>